<evidence type="ECO:0000313" key="2">
    <source>
        <dbReference type="EMBL" id="UOQ55395.1"/>
    </source>
</evidence>
<organism evidence="2 3">
    <name type="scientific">Hymenobacter cellulosivorans</name>
    <dbReference type="NCBI Taxonomy" id="2932249"/>
    <lineage>
        <taxon>Bacteria</taxon>
        <taxon>Pseudomonadati</taxon>
        <taxon>Bacteroidota</taxon>
        <taxon>Cytophagia</taxon>
        <taxon>Cytophagales</taxon>
        <taxon>Hymenobacteraceae</taxon>
        <taxon>Hymenobacter</taxon>
    </lineage>
</organism>
<dbReference type="Proteomes" id="UP000831785">
    <property type="component" value="Chromosome"/>
</dbReference>
<feature type="signal peptide" evidence="1">
    <location>
        <begin position="1"/>
        <end position="24"/>
    </location>
</feature>
<keyword evidence="3" id="KW-1185">Reference proteome</keyword>
<gene>
    <name evidence="2" type="ORF">MUN80_11710</name>
</gene>
<keyword evidence="1" id="KW-0732">Signal</keyword>
<dbReference type="RefSeq" id="WP_244724064.1">
    <property type="nucleotide sequence ID" value="NZ_CP095049.1"/>
</dbReference>
<dbReference type="Pfam" id="PF26137">
    <property type="entry name" value="Toxin_SdpC"/>
    <property type="match status" value="1"/>
</dbReference>
<proteinExistence type="predicted"/>
<dbReference type="EMBL" id="CP095049">
    <property type="protein sequence ID" value="UOQ55395.1"/>
    <property type="molecule type" value="Genomic_DNA"/>
</dbReference>
<dbReference type="PROSITE" id="PS51257">
    <property type="entry name" value="PROKAR_LIPOPROTEIN"/>
    <property type="match status" value="1"/>
</dbReference>
<name>A0ABY4FFS9_9BACT</name>
<protein>
    <recommendedName>
        <fullName evidence="4">SdpC family antimicrobial peptide</fullName>
    </recommendedName>
</protein>
<evidence type="ECO:0000313" key="3">
    <source>
        <dbReference type="Proteomes" id="UP000831785"/>
    </source>
</evidence>
<sequence length="265" mass="29393">MFAYLRKSTSVKALSLLAVGTSLMMSCSKDQVQPSAPVEHHAASAAAYSGEELFQGIFLMQGDVAARIPYFAPLRSAIAKNLREHPEQQQKRQQAAERVTQLIKHLEPGYFAELKAAITSQNFNRIEESLRKGAALHKTVILSLSSSAQRTQQAELLKQLDMSKYDFRKQEDLERYMADAKALSAHAATEAGVADQLEQGLVIDEGVVIVVAYWQIYAWSLYAAIILPTIQSPDSQVSTVMQQRADLEKEKLVRDLAFLASGQHN</sequence>
<reference evidence="2 3" key="1">
    <citation type="submission" date="2022-04" db="EMBL/GenBank/DDBJ databases">
        <title>Hymenobacter sp. isolated from the air.</title>
        <authorList>
            <person name="Won M."/>
            <person name="Lee C.-M."/>
            <person name="Woen H.-Y."/>
            <person name="Kwon S.-W."/>
        </authorList>
    </citation>
    <scope>NUCLEOTIDE SEQUENCE [LARGE SCALE GENOMIC DNA]</scope>
    <source>
        <strain evidence="3">5116 S-27</strain>
    </source>
</reference>
<feature type="chain" id="PRO_5047154273" description="SdpC family antimicrobial peptide" evidence="1">
    <location>
        <begin position="25"/>
        <end position="265"/>
    </location>
</feature>
<accession>A0ABY4FFS9</accession>
<dbReference type="InterPro" id="IPR023888">
    <property type="entry name" value="SdpC-like"/>
</dbReference>
<evidence type="ECO:0000256" key="1">
    <source>
        <dbReference type="SAM" id="SignalP"/>
    </source>
</evidence>
<evidence type="ECO:0008006" key="4">
    <source>
        <dbReference type="Google" id="ProtNLM"/>
    </source>
</evidence>